<gene>
    <name evidence="2" type="ORF">MONAX_5E010002</name>
</gene>
<keyword evidence="3" id="KW-1185">Reference proteome</keyword>
<name>A0A5E4BT49_MARMO</name>
<dbReference type="Proteomes" id="UP000335636">
    <property type="component" value="Unassembled WGS sequence"/>
</dbReference>
<proteinExistence type="predicted"/>
<feature type="compositionally biased region" description="Low complexity" evidence="1">
    <location>
        <begin position="1"/>
        <end position="12"/>
    </location>
</feature>
<organism evidence="2 3">
    <name type="scientific">Marmota monax</name>
    <name type="common">Woodchuck</name>
    <dbReference type="NCBI Taxonomy" id="9995"/>
    <lineage>
        <taxon>Eukaryota</taxon>
        <taxon>Metazoa</taxon>
        <taxon>Chordata</taxon>
        <taxon>Craniata</taxon>
        <taxon>Vertebrata</taxon>
        <taxon>Euteleostomi</taxon>
        <taxon>Mammalia</taxon>
        <taxon>Eutheria</taxon>
        <taxon>Euarchontoglires</taxon>
        <taxon>Glires</taxon>
        <taxon>Rodentia</taxon>
        <taxon>Sciuromorpha</taxon>
        <taxon>Sciuridae</taxon>
        <taxon>Xerinae</taxon>
        <taxon>Marmotini</taxon>
        <taxon>Marmota</taxon>
    </lineage>
</organism>
<reference evidence="2" key="1">
    <citation type="submission" date="2019-04" db="EMBL/GenBank/DDBJ databases">
        <authorList>
            <person name="Alioto T."/>
            <person name="Alioto T."/>
        </authorList>
    </citation>
    <scope>NUCLEOTIDE SEQUENCE [LARGE SCALE GENOMIC DNA]</scope>
</reference>
<accession>A0A5E4BT49</accession>
<dbReference type="AlphaFoldDB" id="A0A5E4BT49"/>
<sequence length="121" mass="12907">MAALRAHAAARAPRLEARPGPPGALGREAPRPAAREPATARLCWGCSPPSGALGKRLPAAWRRLTPWGSRCSKTHLRGRWNESWAAPDGPHPETLRRRVLGPWKLLAGSGKAKDVTGSTGL</sequence>
<evidence type="ECO:0000256" key="1">
    <source>
        <dbReference type="SAM" id="MobiDB-lite"/>
    </source>
</evidence>
<evidence type="ECO:0000313" key="3">
    <source>
        <dbReference type="Proteomes" id="UP000335636"/>
    </source>
</evidence>
<comment type="caution">
    <text evidence="2">The sequence shown here is derived from an EMBL/GenBank/DDBJ whole genome shotgun (WGS) entry which is preliminary data.</text>
</comment>
<protein>
    <submittedName>
        <fullName evidence="2">Uncharacterized protein</fullName>
    </submittedName>
</protein>
<dbReference type="EMBL" id="CABDUW010000641">
    <property type="protein sequence ID" value="VTJ72777.1"/>
    <property type="molecule type" value="Genomic_DNA"/>
</dbReference>
<feature type="region of interest" description="Disordered" evidence="1">
    <location>
        <begin position="1"/>
        <end position="38"/>
    </location>
</feature>
<evidence type="ECO:0000313" key="2">
    <source>
        <dbReference type="EMBL" id="VTJ72777.1"/>
    </source>
</evidence>